<protein>
    <submittedName>
        <fullName evidence="1">Uncharacterized protein</fullName>
    </submittedName>
</protein>
<sequence length="36" mass="3856">MTPFTIVTNNIKYLGVTLTKQISEDGKISHAHGLAG</sequence>
<organism evidence="1 2">
    <name type="scientific">Trichinella nativa</name>
    <dbReference type="NCBI Taxonomy" id="6335"/>
    <lineage>
        <taxon>Eukaryota</taxon>
        <taxon>Metazoa</taxon>
        <taxon>Ecdysozoa</taxon>
        <taxon>Nematoda</taxon>
        <taxon>Enoplea</taxon>
        <taxon>Dorylaimia</taxon>
        <taxon>Trichinellida</taxon>
        <taxon>Trichinellidae</taxon>
        <taxon>Trichinella</taxon>
    </lineage>
</organism>
<proteinExistence type="predicted"/>
<evidence type="ECO:0000313" key="2">
    <source>
        <dbReference type="Proteomes" id="UP000054721"/>
    </source>
</evidence>
<name>A0A0V1IQQ9_9BILA</name>
<evidence type="ECO:0000313" key="1">
    <source>
        <dbReference type="EMBL" id="KRZ24964.1"/>
    </source>
</evidence>
<accession>A0A0V1IQQ9</accession>
<comment type="caution">
    <text evidence="1">The sequence shown here is derived from an EMBL/GenBank/DDBJ whole genome shotgun (WGS) entry which is preliminary data.</text>
</comment>
<keyword evidence="2" id="KW-1185">Reference proteome</keyword>
<dbReference type="Proteomes" id="UP000054721">
    <property type="component" value="Unassembled WGS sequence"/>
</dbReference>
<dbReference type="EMBL" id="JYDW01004165">
    <property type="protein sequence ID" value="KRZ24964.1"/>
    <property type="molecule type" value="Genomic_DNA"/>
</dbReference>
<dbReference type="AlphaFoldDB" id="A0A0V1IQQ9"/>
<gene>
    <name evidence="1" type="ORF">T02_6599</name>
</gene>
<reference evidence="1 2" key="1">
    <citation type="submission" date="2015-05" db="EMBL/GenBank/DDBJ databases">
        <title>Evolution of Trichinella species and genotypes.</title>
        <authorList>
            <person name="Korhonen P.K."/>
            <person name="Edoardo P."/>
            <person name="Giuseppe L.R."/>
            <person name="Gasser R.B."/>
        </authorList>
    </citation>
    <scope>NUCLEOTIDE SEQUENCE [LARGE SCALE GENOMIC DNA]</scope>
    <source>
        <strain evidence="1">ISS10</strain>
    </source>
</reference>